<comment type="caution">
    <text evidence="2">The sequence shown here is derived from an EMBL/GenBank/DDBJ whole genome shotgun (WGS) entry which is preliminary data.</text>
</comment>
<evidence type="ECO:0000313" key="2">
    <source>
        <dbReference type="EMBL" id="TKS52747.1"/>
    </source>
</evidence>
<dbReference type="EMBL" id="SPUH01000002">
    <property type="protein sequence ID" value="TKS52747.1"/>
    <property type="molecule type" value="Genomic_DNA"/>
</dbReference>
<keyword evidence="1" id="KW-0732">Signal</keyword>
<dbReference type="AlphaFoldDB" id="A0A4Z1RDI0"/>
<organism evidence="2 3">
    <name type="scientific">Luteimonas yindakuii</name>
    <dbReference type="NCBI Taxonomy" id="2565782"/>
    <lineage>
        <taxon>Bacteria</taxon>
        <taxon>Pseudomonadati</taxon>
        <taxon>Pseudomonadota</taxon>
        <taxon>Gammaproteobacteria</taxon>
        <taxon>Lysobacterales</taxon>
        <taxon>Lysobacteraceae</taxon>
        <taxon>Luteimonas</taxon>
    </lineage>
</organism>
<feature type="chain" id="PRO_5021495538" evidence="1">
    <location>
        <begin position="23"/>
        <end position="231"/>
    </location>
</feature>
<gene>
    <name evidence="2" type="ORF">E4582_10900</name>
</gene>
<dbReference type="Proteomes" id="UP000298681">
    <property type="component" value="Unassembled WGS sequence"/>
</dbReference>
<keyword evidence="3" id="KW-1185">Reference proteome</keyword>
<feature type="signal peptide" evidence="1">
    <location>
        <begin position="1"/>
        <end position="22"/>
    </location>
</feature>
<dbReference type="RefSeq" id="WP_134674828.1">
    <property type="nucleotide sequence ID" value="NZ_SPUH01000002.1"/>
</dbReference>
<evidence type="ECO:0000313" key="3">
    <source>
        <dbReference type="Proteomes" id="UP000298681"/>
    </source>
</evidence>
<reference evidence="2 3" key="1">
    <citation type="submission" date="2019-01" db="EMBL/GenBank/DDBJ databases">
        <authorList>
            <person name="Zhang S."/>
        </authorList>
    </citation>
    <scope>NUCLEOTIDE SEQUENCE [LARGE SCALE GENOMIC DNA]</scope>
    <source>
        <strain evidence="2 3">1626</strain>
    </source>
</reference>
<sequence length="231" mass="24245">MRSTVLACFLAAALLGCQQASLDPAPETPVTDAANARLPLPDHEGAHAGDATGPLGIGPDAVWNGPVDACRQDATAIDTCLLDAMRASDATPAAIAASERLRGRGEAGYVSAWDERDGVGIATIEYPFRAHTNHGTWLVDRDGRPTDVDSLADSALSVPSIEAFLSAHPDAHPFAPAEFAERRALPDGGVRLVYATAMRSCHACAVLGRLQVAYDFDGERDFAGQQVLGLE</sequence>
<dbReference type="PROSITE" id="PS51257">
    <property type="entry name" value="PROKAR_LIPOPROTEIN"/>
    <property type="match status" value="1"/>
</dbReference>
<evidence type="ECO:0000256" key="1">
    <source>
        <dbReference type="SAM" id="SignalP"/>
    </source>
</evidence>
<accession>A0A4Z1RDI0</accession>
<proteinExistence type="predicted"/>
<protein>
    <submittedName>
        <fullName evidence="2">Uncharacterized protein</fullName>
    </submittedName>
</protein>
<name>A0A4Z1RDI0_9GAMM</name>